<evidence type="ECO:0000313" key="1">
    <source>
        <dbReference type="EMBL" id="EWY98931.1"/>
    </source>
</evidence>
<evidence type="ECO:0000313" key="2">
    <source>
        <dbReference type="Proteomes" id="UP000030753"/>
    </source>
</evidence>
<name>W9J2E2_FUSOX</name>
<protein>
    <submittedName>
        <fullName evidence="1">Uncharacterized protein</fullName>
    </submittedName>
</protein>
<gene>
    <name evidence="1" type="ORF">FOYG_03201</name>
</gene>
<proteinExistence type="predicted"/>
<dbReference type="AlphaFoldDB" id="W9J2E2"/>
<reference evidence="1 2" key="1">
    <citation type="submission" date="2011-06" db="EMBL/GenBank/DDBJ databases">
        <title>The Genome Sequence of Fusarium oxysporum FOSC 3-a.</title>
        <authorList>
            <consortium name="The Broad Institute Genome Sequencing Platform"/>
            <person name="Ma L.-J."/>
            <person name="Gale L.R."/>
            <person name="Schwartz D.C."/>
            <person name="Zhou S."/>
            <person name="Corby-Kistler H."/>
            <person name="Young S.K."/>
            <person name="Zeng Q."/>
            <person name="Gargeya S."/>
            <person name="Fitzgerald M."/>
            <person name="Haas B."/>
            <person name="Abouelleil A."/>
            <person name="Alvarado L."/>
            <person name="Arachchi H.M."/>
            <person name="Berlin A."/>
            <person name="Brown A."/>
            <person name="Chapman S.B."/>
            <person name="Chen Z."/>
            <person name="Dunbar C."/>
            <person name="Freedman E."/>
            <person name="Gearin G."/>
            <person name="Gellesch M."/>
            <person name="Goldberg J."/>
            <person name="Griggs A."/>
            <person name="Gujja S."/>
            <person name="Heiman D."/>
            <person name="Howarth C."/>
            <person name="Larson L."/>
            <person name="Lui A."/>
            <person name="MacDonald P.J.P."/>
            <person name="Mehta T."/>
            <person name="Montmayeur A."/>
            <person name="Murphy C."/>
            <person name="Neiman D."/>
            <person name="Pearson M."/>
            <person name="Priest M."/>
            <person name="Roberts A."/>
            <person name="Saif S."/>
            <person name="Shea T."/>
            <person name="Shenoy N."/>
            <person name="Sisk P."/>
            <person name="Stolte C."/>
            <person name="Sykes S."/>
            <person name="Wortman J."/>
            <person name="Nusbaum C."/>
            <person name="Birren B."/>
        </authorList>
    </citation>
    <scope>NUCLEOTIDE SEQUENCE [LARGE SCALE GENOMIC DNA]</scope>
    <source>
        <strain evidence="2">FOSC 3-a</strain>
    </source>
</reference>
<dbReference type="HOGENOM" id="CLU_2687885_0_0_1"/>
<sequence>MQIINNTQVQQAFSVFNAEHNPDFPIHTGWYKVELTSNSFSSSRRPYCRSGDYHFPAAKNPESPPNFKRKGFTT</sequence>
<dbReference type="Proteomes" id="UP000030753">
    <property type="component" value="Unassembled WGS sequence"/>
</dbReference>
<dbReference type="EMBL" id="JH717840">
    <property type="protein sequence ID" value="EWY98931.1"/>
    <property type="molecule type" value="Genomic_DNA"/>
</dbReference>
<organism evidence="1 2">
    <name type="scientific">Fusarium oxysporum NRRL 32931</name>
    <dbReference type="NCBI Taxonomy" id="660029"/>
    <lineage>
        <taxon>Eukaryota</taxon>
        <taxon>Fungi</taxon>
        <taxon>Dikarya</taxon>
        <taxon>Ascomycota</taxon>
        <taxon>Pezizomycotina</taxon>
        <taxon>Sordariomycetes</taxon>
        <taxon>Hypocreomycetidae</taxon>
        <taxon>Hypocreales</taxon>
        <taxon>Nectriaceae</taxon>
        <taxon>Fusarium</taxon>
        <taxon>Fusarium oxysporum species complex</taxon>
    </lineage>
</organism>
<accession>W9J2E2</accession>